<evidence type="ECO:0000313" key="2">
    <source>
        <dbReference type="Proteomes" id="UP000230069"/>
    </source>
</evidence>
<dbReference type="InterPro" id="IPR040320">
    <property type="entry name" value="At4g37920-like"/>
</dbReference>
<gene>
    <name evidence="1" type="ORF">AQUCO_01400525v1</name>
</gene>
<proteinExistence type="predicted"/>
<protein>
    <submittedName>
        <fullName evidence="1">Uncharacterized protein</fullName>
    </submittedName>
</protein>
<keyword evidence="2" id="KW-1185">Reference proteome</keyword>
<accession>A0A2G5DWV1</accession>
<sequence>SVLLPSTFCLQHISQSLSLNPKPCNYLKSKTMEISVSLNASFSLANGFSSARTSSIFPFKRNSFHFSSLGIQFKGNHLVTESIRHKEYALGAVVDDKTEITNDCTEKKVSSSVETDSKGKDGKEDVDVEYNQMITTCDKLIGVFMVDKPSPTDWRKLLAFSRTWSNIRPYFFRRCQERADAEDDPDMKHKLFRFARKLKGIDEDVERHNELLEVVRGATSDITAIVARRRKDFTREFFEHLRTVLESYYANPEEQNALAKLGDSCFAAVEAYDTESESIEALNAAEFKFQDIINSPGVDVARKKIDNLAEKRQLDSATMQMITKAWSATKETDLVKDEAKDIMYHLYESTKGNLQRLLPKEVRILKYILSMRDPVDQLSALKEAFTPGVELQGTDVDFLYTTAHELHALIKNVVEAYHFSREETVIREARDLVRPGMIKKLEKLKKVIEKHYM</sequence>
<dbReference type="PANTHER" id="PTHR31755:SF3">
    <property type="entry name" value="EXOCYST COMPLEX COMPONENT SEC6"/>
    <property type="match status" value="1"/>
</dbReference>
<dbReference type="EMBL" id="KZ305031">
    <property type="protein sequence ID" value="PIA47990.1"/>
    <property type="molecule type" value="Genomic_DNA"/>
</dbReference>
<dbReference type="EMBL" id="KZ305031">
    <property type="protein sequence ID" value="PIA47991.1"/>
    <property type="molecule type" value="Genomic_DNA"/>
</dbReference>
<reference evidence="1 2" key="1">
    <citation type="submission" date="2017-09" db="EMBL/GenBank/DDBJ databases">
        <title>WGS assembly of Aquilegia coerulea Goldsmith.</title>
        <authorList>
            <person name="Hodges S."/>
            <person name="Kramer E."/>
            <person name="Nordborg M."/>
            <person name="Tomkins J."/>
            <person name="Borevitz J."/>
            <person name="Derieg N."/>
            <person name="Yan J."/>
            <person name="Mihaltcheva S."/>
            <person name="Hayes R.D."/>
            <person name="Rokhsar D."/>
        </authorList>
    </citation>
    <scope>NUCLEOTIDE SEQUENCE [LARGE SCALE GENOMIC DNA]</scope>
    <source>
        <strain evidence="2">cv. Goldsmith</strain>
    </source>
</reference>
<dbReference type="FunCoup" id="A0A2G5DWV1">
    <property type="interactions" value="1148"/>
</dbReference>
<dbReference type="GO" id="GO:0009535">
    <property type="term" value="C:chloroplast thylakoid membrane"/>
    <property type="evidence" value="ECO:0007669"/>
    <property type="project" value="TreeGrafter"/>
</dbReference>
<dbReference type="GO" id="GO:0009941">
    <property type="term" value="C:chloroplast envelope"/>
    <property type="evidence" value="ECO:0007669"/>
    <property type="project" value="TreeGrafter"/>
</dbReference>
<dbReference type="PANTHER" id="PTHR31755">
    <property type="entry name" value="FOLATE RECEPTOR-LIKE"/>
    <property type="match status" value="1"/>
</dbReference>
<dbReference type="OrthoDB" id="509361at2759"/>
<name>A0A2G5DWV1_AQUCA</name>
<dbReference type="Proteomes" id="UP000230069">
    <property type="component" value="Unassembled WGS sequence"/>
</dbReference>
<dbReference type="AlphaFoldDB" id="A0A2G5DWV1"/>
<organism evidence="1 2">
    <name type="scientific">Aquilegia coerulea</name>
    <name type="common">Rocky mountain columbine</name>
    <dbReference type="NCBI Taxonomy" id="218851"/>
    <lineage>
        <taxon>Eukaryota</taxon>
        <taxon>Viridiplantae</taxon>
        <taxon>Streptophyta</taxon>
        <taxon>Embryophyta</taxon>
        <taxon>Tracheophyta</taxon>
        <taxon>Spermatophyta</taxon>
        <taxon>Magnoliopsida</taxon>
        <taxon>Ranunculales</taxon>
        <taxon>Ranunculaceae</taxon>
        <taxon>Thalictroideae</taxon>
        <taxon>Aquilegia</taxon>
    </lineage>
</organism>
<feature type="non-terminal residue" evidence="1">
    <location>
        <position position="1"/>
    </location>
</feature>
<evidence type="ECO:0000313" key="1">
    <source>
        <dbReference type="EMBL" id="PIA47990.1"/>
    </source>
</evidence>